<keyword evidence="1" id="KW-1133">Transmembrane helix</keyword>
<feature type="transmembrane region" description="Helical" evidence="1">
    <location>
        <begin position="20"/>
        <end position="42"/>
    </location>
</feature>
<dbReference type="Proteomes" id="UP000288079">
    <property type="component" value="Unassembled WGS sequence"/>
</dbReference>
<keyword evidence="1" id="KW-0812">Transmembrane</keyword>
<reference evidence="2 3" key="1">
    <citation type="submission" date="2018-10" db="EMBL/GenBank/DDBJ databases">
        <title>Draft Genome Sequence of Bacteroides sp. KCTC 15687.</title>
        <authorList>
            <person name="Yu S.Y."/>
            <person name="Kim J.S."/>
            <person name="Oh B.S."/>
            <person name="Park S.H."/>
            <person name="Kang S.W."/>
            <person name="Park J.E."/>
            <person name="Choi S.H."/>
            <person name="Han K.I."/>
            <person name="Lee K.C."/>
            <person name="Eom M.K."/>
            <person name="Suh M.K."/>
            <person name="Lee D.H."/>
            <person name="Yoon H."/>
            <person name="Kim B."/>
            <person name="Yang S.J."/>
            <person name="Lee J.S."/>
            <person name="Lee J.H."/>
        </authorList>
    </citation>
    <scope>NUCLEOTIDE SEQUENCE [LARGE SCALE GENOMIC DNA]</scope>
    <source>
        <strain evidence="2 3">KCTC 15687</strain>
    </source>
</reference>
<comment type="caution">
    <text evidence="2">The sequence shown here is derived from an EMBL/GenBank/DDBJ whole genome shotgun (WGS) entry which is preliminary data.</text>
</comment>
<dbReference type="EMBL" id="BHWB01000002">
    <property type="protein sequence ID" value="GCB33743.1"/>
    <property type="molecule type" value="Genomic_DNA"/>
</dbReference>
<gene>
    <name evidence="2" type="ORF">KGMB02408_06880</name>
</gene>
<organism evidence="2 3">
    <name type="scientific">Bacteroides faecalis</name>
    <dbReference type="NCBI Taxonomy" id="2447885"/>
    <lineage>
        <taxon>Bacteria</taxon>
        <taxon>Pseudomonadati</taxon>
        <taxon>Bacteroidota</taxon>
        <taxon>Bacteroidia</taxon>
        <taxon>Bacteroidales</taxon>
        <taxon>Bacteroidaceae</taxon>
        <taxon>Bacteroides</taxon>
    </lineage>
</organism>
<proteinExistence type="predicted"/>
<protein>
    <submittedName>
        <fullName evidence="2">Uncharacterized protein</fullName>
    </submittedName>
</protein>
<name>A0A401LQJ2_9BACE</name>
<keyword evidence="1" id="KW-0472">Membrane</keyword>
<dbReference type="AlphaFoldDB" id="A0A401LQJ2"/>
<sequence>MDDEMIPFPNEEATPPVTKIYFVSPTAITVLIIVYLVVFYELKNRKIIKKRGSMLFFVPTNLLKNAILKESYDF</sequence>
<keyword evidence="3" id="KW-1185">Reference proteome</keyword>
<accession>A0A401LQJ2</accession>
<evidence type="ECO:0000313" key="3">
    <source>
        <dbReference type="Proteomes" id="UP000288079"/>
    </source>
</evidence>
<evidence type="ECO:0000256" key="1">
    <source>
        <dbReference type="SAM" id="Phobius"/>
    </source>
</evidence>
<evidence type="ECO:0000313" key="2">
    <source>
        <dbReference type="EMBL" id="GCB33743.1"/>
    </source>
</evidence>